<feature type="compositionally biased region" description="Polar residues" evidence="1">
    <location>
        <begin position="153"/>
        <end position="164"/>
    </location>
</feature>
<feature type="region of interest" description="Disordered" evidence="1">
    <location>
        <begin position="153"/>
        <end position="256"/>
    </location>
</feature>
<dbReference type="Proteomes" id="UP000565521">
    <property type="component" value="Unassembled WGS sequence"/>
</dbReference>
<dbReference type="EMBL" id="JABKAU010000004">
    <property type="protein sequence ID" value="NVO30251.1"/>
    <property type="molecule type" value="Genomic_DNA"/>
</dbReference>
<evidence type="ECO:0000256" key="1">
    <source>
        <dbReference type="SAM" id="MobiDB-lite"/>
    </source>
</evidence>
<evidence type="ECO:0000313" key="3">
    <source>
        <dbReference type="Proteomes" id="UP000565521"/>
    </source>
</evidence>
<dbReference type="AlphaFoldDB" id="A0A7Y7PLZ3"/>
<comment type="caution">
    <text evidence="2">The sequence shown here is derived from an EMBL/GenBank/DDBJ whole genome shotgun (WGS) entry which is preliminary data.</text>
</comment>
<dbReference type="RefSeq" id="WP_176906953.1">
    <property type="nucleotide sequence ID" value="NZ_JABKAU010000004.1"/>
</dbReference>
<organism evidence="2 3">
    <name type="scientific">Hymenobacter lapidiphilus</name>
    <dbReference type="NCBI Taxonomy" id="2608003"/>
    <lineage>
        <taxon>Bacteria</taxon>
        <taxon>Pseudomonadati</taxon>
        <taxon>Bacteroidota</taxon>
        <taxon>Cytophagia</taxon>
        <taxon>Cytophagales</taxon>
        <taxon>Hymenobacteraceae</taxon>
        <taxon>Hymenobacter</taxon>
    </lineage>
</organism>
<reference evidence="2 3" key="1">
    <citation type="submission" date="2020-05" db="EMBL/GenBank/DDBJ databases">
        <title>Hymenobacter terrestris sp. nov. and Hymenobacter lapidiphilus sp. nov., isolated from regoliths in Antarctica.</title>
        <authorList>
            <person name="Sedlacek I."/>
            <person name="Pantucek R."/>
            <person name="Zeman M."/>
            <person name="Holochova P."/>
            <person name="Kralova S."/>
            <person name="Stankova E."/>
            <person name="Sedo O."/>
            <person name="Micenkova L."/>
            <person name="Svec P."/>
            <person name="Gupta V."/>
            <person name="Sood U."/>
            <person name="Korpole U.S."/>
            <person name="Lal R."/>
        </authorList>
    </citation>
    <scope>NUCLEOTIDE SEQUENCE [LARGE SCALE GENOMIC DNA]</scope>
    <source>
        <strain evidence="2 3">P5342</strain>
    </source>
</reference>
<evidence type="ECO:0000313" key="2">
    <source>
        <dbReference type="EMBL" id="NVO30251.1"/>
    </source>
</evidence>
<keyword evidence="3" id="KW-1185">Reference proteome</keyword>
<accession>A0A7Y7PLZ3</accession>
<feature type="compositionally biased region" description="Low complexity" evidence="1">
    <location>
        <begin position="330"/>
        <end position="342"/>
    </location>
</feature>
<feature type="region of interest" description="Disordered" evidence="1">
    <location>
        <begin position="97"/>
        <end position="118"/>
    </location>
</feature>
<feature type="region of interest" description="Disordered" evidence="1">
    <location>
        <begin position="311"/>
        <end position="350"/>
    </location>
</feature>
<name>A0A7Y7PLZ3_9BACT</name>
<protein>
    <submittedName>
        <fullName evidence="2">Uncharacterized protein</fullName>
    </submittedName>
</protein>
<sequence>MNYVSHTRAAHQQLASQADARPQHVSLYWALFFQWNASHFAQALALDHASTMQAARIGNTRTYRATLYDLDAWGLISYQPSKSRHQPSTCQLANLSGAEVPPVKAATEGRSAPDETGLPEAEVPQALRAEVPPIAGLSGALLPQDSLLGKTSFKTPLQNVGSGTKKNRGEGFADDGLSGAEVLDDNRRTTPATAPPNEAVPAPGAAPKKTPRVERGAPKKMRIKHSEGVPEPATADAPRRKASSRQRKPEVPFADSELATYEQFAAAFAGTDYELADLRFYHEKVRNWRQQGEEPRRRDWKATATQFFLNDAQDNRLKLAPGVQHHHGSPGAAPGQPGGPAAEYRSSRWD</sequence>
<gene>
    <name evidence="2" type="ORF">HW554_03450</name>
</gene>
<proteinExistence type="predicted"/>